<comment type="caution">
    <text evidence="2">The sequence shown here is derived from an EMBL/GenBank/DDBJ whole genome shotgun (WGS) entry which is preliminary data.</text>
</comment>
<dbReference type="RefSeq" id="WP_272180361.1">
    <property type="nucleotide sequence ID" value="NZ_JAQOMS010000002.1"/>
</dbReference>
<keyword evidence="1" id="KW-0732">Signal</keyword>
<feature type="signal peptide" evidence="1">
    <location>
        <begin position="1"/>
        <end position="23"/>
    </location>
</feature>
<name>A0ABT5FDU6_9GAMM</name>
<protein>
    <submittedName>
        <fullName evidence="2">Uncharacterized protein</fullName>
    </submittedName>
</protein>
<dbReference type="EMBL" id="JAQOMS010000002">
    <property type="protein sequence ID" value="MDC2888787.1"/>
    <property type="molecule type" value="Genomic_DNA"/>
</dbReference>
<accession>A0ABT5FDU6</accession>
<sequence>MKAIKIITINLMMSALVSAYGYAADTHLEIFPEQQKQQVKFGADIKLTIKNVAEGNTSKVMDRFIEMGMDMVRLPFFPFVMSLTHSMTKCLRYLTLPKIKDSFCLLVLQMAMVIKITGYTGRISFLTN</sequence>
<reference evidence="2 3" key="1">
    <citation type="submission" date="2023-01" db="EMBL/GenBank/DDBJ databases">
        <title>Psychrosphaera sp. nov., isolated from marine algae.</title>
        <authorList>
            <person name="Bayburt H."/>
            <person name="Choi B.J."/>
            <person name="Kim J.M."/>
            <person name="Choi D.G."/>
            <person name="Jeon C.O."/>
        </authorList>
    </citation>
    <scope>NUCLEOTIDE SEQUENCE [LARGE SCALE GENOMIC DNA]</scope>
    <source>
        <strain evidence="2 3">G1-22</strain>
    </source>
</reference>
<evidence type="ECO:0000313" key="2">
    <source>
        <dbReference type="EMBL" id="MDC2888787.1"/>
    </source>
</evidence>
<feature type="chain" id="PRO_5046075827" evidence="1">
    <location>
        <begin position="24"/>
        <end position="128"/>
    </location>
</feature>
<dbReference type="Proteomes" id="UP001528411">
    <property type="component" value="Unassembled WGS sequence"/>
</dbReference>
<organism evidence="2 3">
    <name type="scientific">Psychrosphaera algicola</name>
    <dbReference type="NCBI Taxonomy" id="3023714"/>
    <lineage>
        <taxon>Bacteria</taxon>
        <taxon>Pseudomonadati</taxon>
        <taxon>Pseudomonadota</taxon>
        <taxon>Gammaproteobacteria</taxon>
        <taxon>Alteromonadales</taxon>
        <taxon>Pseudoalteromonadaceae</taxon>
        <taxon>Psychrosphaera</taxon>
    </lineage>
</organism>
<evidence type="ECO:0000256" key="1">
    <source>
        <dbReference type="SAM" id="SignalP"/>
    </source>
</evidence>
<keyword evidence="3" id="KW-1185">Reference proteome</keyword>
<proteinExistence type="predicted"/>
<gene>
    <name evidence="2" type="ORF">PN838_08380</name>
</gene>
<evidence type="ECO:0000313" key="3">
    <source>
        <dbReference type="Proteomes" id="UP001528411"/>
    </source>
</evidence>